<evidence type="ECO:0008006" key="4">
    <source>
        <dbReference type="Google" id="ProtNLM"/>
    </source>
</evidence>
<protein>
    <recommendedName>
        <fullName evidence="4">PepSY domain-containing protein</fullName>
    </recommendedName>
</protein>
<dbReference type="Proteomes" id="UP000034287">
    <property type="component" value="Unassembled WGS sequence"/>
</dbReference>
<evidence type="ECO:0000256" key="1">
    <source>
        <dbReference type="SAM" id="MobiDB-lite"/>
    </source>
</evidence>
<feature type="region of interest" description="Disordered" evidence="1">
    <location>
        <begin position="84"/>
        <end position="139"/>
    </location>
</feature>
<organism evidence="2 3">
    <name type="scientific">Salinicoccus sediminis</name>
    <dbReference type="NCBI Taxonomy" id="1432562"/>
    <lineage>
        <taxon>Bacteria</taxon>
        <taxon>Bacillati</taxon>
        <taxon>Bacillota</taxon>
        <taxon>Bacilli</taxon>
        <taxon>Bacillales</taxon>
        <taxon>Staphylococcaceae</taxon>
        <taxon>Salinicoccus</taxon>
    </lineage>
</organism>
<feature type="compositionally biased region" description="Acidic residues" evidence="1">
    <location>
        <begin position="231"/>
        <end position="256"/>
    </location>
</feature>
<evidence type="ECO:0000313" key="2">
    <source>
        <dbReference type="EMBL" id="KKK33520.1"/>
    </source>
</evidence>
<dbReference type="STRING" id="1432562.WN59_12320"/>
<feature type="compositionally biased region" description="Basic and acidic residues" evidence="1">
    <location>
        <begin position="84"/>
        <end position="97"/>
    </location>
</feature>
<dbReference type="RefSeq" id="WP_046517771.1">
    <property type="nucleotide sequence ID" value="NZ_LAYZ01000025.1"/>
</dbReference>
<accession>A0A0M2SLP6</accession>
<comment type="caution">
    <text evidence="2">The sequence shown here is derived from an EMBL/GenBank/DDBJ whole genome shotgun (WGS) entry which is preliminary data.</text>
</comment>
<keyword evidence="3" id="KW-1185">Reference proteome</keyword>
<feature type="region of interest" description="Disordered" evidence="1">
    <location>
        <begin position="230"/>
        <end position="256"/>
    </location>
</feature>
<proteinExistence type="predicted"/>
<dbReference type="PATRIC" id="fig|1432562.3.peg.2466"/>
<name>A0A0M2SLP6_9STAP</name>
<dbReference type="OrthoDB" id="2389509at2"/>
<dbReference type="AlphaFoldDB" id="A0A0M2SLP6"/>
<sequence>MKRLNKLLIAAAAVIAGIAIGILLISRSGGDNIGEEEVRAMVTDRYGGEIENISHTEDGQSYIVTLANEEYRYEITVSREDAGIEDIITEKNEDRSSDTASGSGEETSEETSEEKSSEEKTDVEKDSGQQEKEKTDTLITEDEAKNIASGEVGGQFVHLTLNQETHPQQYQIIQLVEDDDEGALVTVDAIDGEAMNILWFQADFNEIADIEAFARQLQEYSTQYQNNYYIEFDDDSGDDGSGESYDEDDENDNDDD</sequence>
<evidence type="ECO:0000313" key="3">
    <source>
        <dbReference type="Proteomes" id="UP000034287"/>
    </source>
</evidence>
<reference evidence="2 3" key="1">
    <citation type="submission" date="2015-04" db="EMBL/GenBank/DDBJ databases">
        <title>Taxonomic description and genome sequence of Salinicoccus sediminis sp. nov., a novel hyper halotolerant bacterium isolated from marine sediment.</title>
        <authorList>
            <person name="Mathan Kumar R."/>
            <person name="Kaur G."/>
            <person name="Kumar N."/>
            <person name="Kumar A."/>
            <person name="Singh N.K."/>
            <person name="Kaur N."/>
            <person name="Mayilraj S."/>
        </authorList>
    </citation>
    <scope>NUCLEOTIDE SEQUENCE [LARGE SCALE GENOMIC DNA]</scope>
    <source>
        <strain evidence="2 3">SV-16</strain>
    </source>
</reference>
<dbReference type="Gene3D" id="3.10.450.40">
    <property type="match status" value="1"/>
</dbReference>
<dbReference type="EMBL" id="LAYZ01000025">
    <property type="protein sequence ID" value="KKK33520.1"/>
    <property type="molecule type" value="Genomic_DNA"/>
</dbReference>
<feature type="compositionally biased region" description="Basic and acidic residues" evidence="1">
    <location>
        <begin position="113"/>
        <end position="136"/>
    </location>
</feature>
<gene>
    <name evidence="2" type="ORF">WN59_12320</name>
</gene>